<reference evidence="4 5" key="1">
    <citation type="submission" date="2023-07" db="EMBL/GenBank/DDBJ databases">
        <title>Sequencing the genomes of 1000 actinobacteria strains.</title>
        <authorList>
            <person name="Klenk H.-P."/>
        </authorList>
    </citation>
    <scope>NUCLEOTIDE SEQUENCE [LARGE SCALE GENOMIC DNA]</scope>
    <source>
        <strain evidence="4 5">DSM 44711</strain>
    </source>
</reference>
<dbReference type="Pfam" id="PF01613">
    <property type="entry name" value="Flavin_Reduct"/>
    <property type="match status" value="1"/>
</dbReference>
<dbReference type="AlphaFoldDB" id="A0AAE3ZRB3"/>
<dbReference type="RefSeq" id="WP_310412752.1">
    <property type="nucleotide sequence ID" value="NZ_JAVDYC010000001.1"/>
</dbReference>
<organism evidence="4 5">
    <name type="scientific">Catenuloplanes niger</name>
    <dbReference type="NCBI Taxonomy" id="587534"/>
    <lineage>
        <taxon>Bacteria</taxon>
        <taxon>Bacillati</taxon>
        <taxon>Actinomycetota</taxon>
        <taxon>Actinomycetes</taxon>
        <taxon>Micromonosporales</taxon>
        <taxon>Micromonosporaceae</taxon>
        <taxon>Catenuloplanes</taxon>
    </lineage>
</organism>
<keyword evidence="2" id="KW-0560">Oxidoreductase</keyword>
<dbReference type="GO" id="GO:0010181">
    <property type="term" value="F:FMN binding"/>
    <property type="evidence" value="ECO:0007669"/>
    <property type="project" value="InterPro"/>
</dbReference>
<evidence type="ECO:0000259" key="3">
    <source>
        <dbReference type="SMART" id="SM00903"/>
    </source>
</evidence>
<feature type="domain" description="Flavin reductase like" evidence="3">
    <location>
        <begin position="21"/>
        <end position="164"/>
    </location>
</feature>
<dbReference type="Proteomes" id="UP001183629">
    <property type="component" value="Unassembled WGS sequence"/>
</dbReference>
<dbReference type="InterPro" id="IPR050268">
    <property type="entry name" value="NADH-dep_flavin_reductase"/>
</dbReference>
<comment type="caution">
    <text evidence="4">The sequence shown here is derived from an EMBL/GenBank/DDBJ whole genome shotgun (WGS) entry which is preliminary data.</text>
</comment>
<proteinExistence type="inferred from homology"/>
<dbReference type="SUPFAM" id="SSF50475">
    <property type="entry name" value="FMN-binding split barrel"/>
    <property type="match status" value="1"/>
</dbReference>
<dbReference type="Gene3D" id="2.30.110.10">
    <property type="entry name" value="Electron Transport, Fmn-binding Protein, Chain A"/>
    <property type="match status" value="1"/>
</dbReference>
<dbReference type="PANTHER" id="PTHR30466:SF11">
    <property type="entry name" value="FLAVIN-DEPENDENT MONOOXYGENASE, REDUCTASE SUBUNIT HSAB"/>
    <property type="match status" value="1"/>
</dbReference>
<dbReference type="InterPro" id="IPR002563">
    <property type="entry name" value="Flavin_Rdtase-like_dom"/>
</dbReference>
<accession>A0AAE3ZRB3</accession>
<dbReference type="SMART" id="SM00903">
    <property type="entry name" value="Flavin_Reduct"/>
    <property type="match status" value="1"/>
</dbReference>
<evidence type="ECO:0000313" key="4">
    <source>
        <dbReference type="EMBL" id="MDR7322410.1"/>
    </source>
</evidence>
<evidence type="ECO:0000313" key="5">
    <source>
        <dbReference type="Proteomes" id="UP001183629"/>
    </source>
</evidence>
<dbReference type="InterPro" id="IPR012349">
    <property type="entry name" value="Split_barrel_FMN-bd"/>
</dbReference>
<protein>
    <submittedName>
        <fullName evidence="4">Flavin reductase (DIM6/NTAB) family NADH-FMN oxidoreductase RutF</fullName>
    </submittedName>
</protein>
<evidence type="ECO:0000256" key="1">
    <source>
        <dbReference type="ARBA" id="ARBA00008898"/>
    </source>
</evidence>
<dbReference type="EMBL" id="JAVDYC010000001">
    <property type="protein sequence ID" value="MDR7322410.1"/>
    <property type="molecule type" value="Genomic_DNA"/>
</dbReference>
<keyword evidence="5" id="KW-1185">Reference proteome</keyword>
<comment type="similarity">
    <text evidence="1">Belongs to the non-flavoprotein flavin reductase family.</text>
</comment>
<name>A0AAE3ZRB3_9ACTN</name>
<sequence>MITVVELRPVGDDPAVLRAAYGCFPSGVTAVCALVDGVPAGLAASSFTSVSMSPPLVSVCVQHTSTTWPRLRDLGRLGVSVLGEGHDALARQIASRTGDRFAGVAWESGPGGAVFLGGAAAWLDCTVERQVPAGDHDIVLLRVHTLRADPDVAPLVFHGSRFRQLAAPPLRDAA</sequence>
<evidence type="ECO:0000256" key="2">
    <source>
        <dbReference type="ARBA" id="ARBA00023002"/>
    </source>
</evidence>
<gene>
    <name evidence="4" type="ORF">J2S44_002660</name>
</gene>
<dbReference type="PANTHER" id="PTHR30466">
    <property type="entry name" value="FLAVIN REDUCTASE"/>
    <property type="match status" value="1"/>
</dbReference>
<dbReference type="GO" id="GO:0042602">
    <property type="term" value="F:riboflavin reductase (NADPH) activity"/>
    <property type="evidence" value="ECO:0007669"/>
    <property type="project" value="TreeGrafter"/>
</dbReference>